<dbReference type="PROSITE" id="PS51892">
    <property type="entry name" value="SUBTILASE"/>
    <property type="match status" value="1"/>
</dbReference>
<keyword evidence="4 7" id="KW-0645">Protease</keyword>
<dbReference type="Pfam" id="PF00082">
    <property type="entry name" value="Peptidase_S8"/>
    <property type="match status" value="1"/>
</dbReference>
<evidence type="ECO:0000256" key="6">
    <source>
        <dbReference type="ARBA" id="ARBA00022825"/>
    </source>
</evidence>
<evidence type="ECO:0000256" key="3">
    <source>
        <dbReference type="ARBA" id="ARBA00022525"/>
    </source>
</evidence>
<dbReference type="PROSITE" id="PS00138">
    <property type="entry name" value="SUBTILASE_SER"/>
    <property type="match status" value="1"/>
</dbReference>
<evidence type="ECO:0000313" key="11">
    <source>
        <dbReference type="EMBL" id="HDX33509.1"/>
    </source>
</evidence>
<evidence type="ECO:0000256" key="9">
    <source>
        <dbReference type="SAM" id="MobiDB-lite"/>
    </source>
</evidence>
<dbReference type="InterPro" id="IPR015500">
    <property type="entry name" value="Peptidase_S8_subtilisin-rel"/>
</dbReference>
<keyword evidence="5 7" id="KW-0378">Hydrolase</keyword>
<dbReference type="InterPro" id="IPR000209">
    <property type="entry name" value="Peptidase_S8/S53_dom"/>
</dbReference>
<dbReference type="GO" id="GO:0004252">
    <property type="term" value="F:serine-type endopeptidase activity"/>
    <property type="evidence" value="ECO:0007669"/>
    <property type="project" value="UniProtKB-UniRule"/>
</dbReference>
<reference evidence="11" key="1">
    <citation type="journal article" date="2020" name="mSystems">
        <title>Genome- and Community-Level Interaction Insights into Carbon Utilization and Element Cycling Functions of Hydrothermarchaeota in Hydrothermal Sediment.</title>
        <authorList>
            <person name="Zhou Z."/>
            <person name="Liu Y."/>
            <person name="Xu W."/>
            <person name="Pan J."/>
            <person name="Luo Z.H."/>
            <person name="Li M."/>
        </authorList>
    </citation>
    <scope>NUCLEOTIDE SEQUENCE [LARGE SCALE GENOMIC DNA]</scope>
    <source>
        <strain evidence="11">SpSt-289</strain>
    </source>
</reference>
<dbReference type="PANTHER" id="PTHR43399:SF4">
    <property type="entry name" value="CELL WALL-ASSOCIATED PROTEASE"/>
    <property type="match status" value="1"/>
</dbReference>
<feature type="active site" description="Charge relay system" evidence="7">
    <location>
        <position position="340"/>
    </location>
</feature>
<dbReference type="InterPro" id="IPR034084">
    <property type="entry name" value="Thermitase-like_dom"/>
</dbReference>
<evidence type="ECO:0000256" key="1">
    <source>
        <dbReference type="ARBA" id="ARBA00004613"/>
    </source>
</evidence>
<dbReference type="AlphaFoldDB" id="A0A7C1K1K8"/>
<comment type="similarity">
    <text evidence="2 7 8">Belongs to the peptidase S8 family.</text>
</comment>
<dbReference type="InterPro" id="IPR036852">
    <property type="entry name" value="Peptidase_S8/S53_dom_sf"/>
</dbReference>
<evidence type="ECO:0000259" key="10">
    <source>
        <dbReference type="Pfam" id="PF00082"/>
    </source>
</evidence>
<gene>
    <name evidence="11" type="ORF">ENQ20_18795</name>
</gene>
<accession>A0A7C1K1K8</accession>
<dbReference type="InterPro" id="IPR022398">
    <property type="entry name" value="Peptidase_S8_His-AS"/>
</dbReference>
<dbReference type="PRINTS" id="PR00723">
    <property type="entry name" value="SUBTILISIN"/>
</dbReference>
<keyword evidence="6 7" id="KW-0720">Serine protease</keyword>
<evidence type="ECO:0000256" key="5">
    <source>
        <dbReference type="ARBA" id="ARBA00022801"/>
    </source>
</evidence>
<evidence type="ECO:0000256" key="8">
    <source>
        <dbReference type="RuleBase" id="RU003355"/>
    </source>
</evidence>
<comment type="caution">
    <text evidence="11">The sequence shown here is derived from an EMBL/GenBank/DDBJ whole genome shotgun (WGS) entry which is preliminary data.</text>
</comment>
<dbReference type="CDD" id="cd07484">
    <property type="entry name" value="Peptidases_S8_Thermitase_like"/>
    <property type="match status" value="1"/>
</dbReference>
<name>A0A7C1K1K8_9CHLR</name>
<evidence type="ECO:0000256" key="2">
    <source>
        <dbReference type="ARBA" id="ARBA00011073"/>
    </source>
</evidence>
<dbReference type="InterPro" id="IPR051048">
    <property type="entry name" value="Peptidase_S8/S53_subtilisin"/>
</dbReference>
<feature type="domain" description="Peptidase S8/S53" evidence="10">
    <location>
        <begin position="148"/>
        <end position="388"/>
    </location>
</feature>
<organism evidence="11">
    <name type="scientific">Caldilinea aerophila</name>
    <dbReference type="NCBI Taxonomy" id="133453"/>
    <lineage>
        <taxon>Bacteria</taxon>
        <taxon>Bacillati</taxon>
        <taxon>Chloroflexota</taxon>
        <taxon>Caldilineae</taxon>
        <taxon>Caldilineales</taxon>
        <taxon>Caldilineaceae</taxon>
        <taxon>Caldilinea</taxon>
    </lineage>
</organism>
<comment type="subcellular location">
    <subcellularLocation>
        <location evidence="1">Secreted</location>
    </subcellularLocation>
</comment>
<dbReference type="GO" id="GO:0005576">
    <property type="term" value="C:extracellular region"/>
    <property type="evidence" value="ECO:0007669"/>
    <property type="project" value="UniProtKB-SubCell"/>
</dbReference>
<dbReference type="PROSITE" id="PS00137">
    <property type="entry name" value="SUBTILASE_HIS"/>
    <property type="match status" value="1"/>
</dbReference>
<dbReference type="EMBL" id="DSMG01000194">
    <property type="protein sequence ID" value="HDX33509.1"/>
    <property type="molecule type" value="Genomic_DNA"/>
</dbReference>
<dbReference type="SUPFAM" id="SSF52743">
    <property type="entry name" value="Subtilisin-like"/>
    <property type="match status" value="1"/>
</dbReference>
<sequence>MMNSSHLWMNAGRFIVAIILFYLLGAAPHSVQAQTAESFRTIFLIAFQEDTTEEEKTAALAALGLTPQRWLSQANVVQAVSQRGDTVFASHVLEAVAPLIDYIEPDVVVAGALTPNDPAFNIEGNAYGQRIVKAPQGWNIYTGSAEGVIAILDTGVNLNHPEFTGRLLPGYDFINEDNDPSDDHGHGTHVAGIAAAALNNATGAAGICPDCAILPVKVLDSGNKGTWGTVAAGIYYAVDQGARVINLSLGASVSSKTLERAIQYAEEHDVIVVAAAGNSASTMPFYPAALPYVIAVGATTDQDVLWPLSNTGEYIDLTAPGHRIYSTFLSPEYAYMSGTSMATPFVSGLAGLLVSFNPAWTHDEVLNFITSGADDLGAAGKDEQYGFGRINVHRALVAANGGVDVPEPTEPPMDEPEPSATPQPFDSSISLYLPLVTQE</sequence>
<dbReference type="PANTHER" id="PTHR43399">
    <property type="entry name" value="SUBTILISIN-RELATED"/>
    <property type="match status" value="1"/>
</dbReference>
<evidence type="ECO:0000256" key="7">
    <source>
        <dbReference type="PROSITE-ProRule" id="PRU01240"/>
    </source>
</evidence>
<keyword evidence="3" id="KW-0964">Secreted</keyword>
<dbReference type="PROSITE" id="PS00136">
    <property type="entry name" value="SUBTILASE_ASP"/>
    <property type="match status" value="1"/>
</dbReference>
<proteinExistence type="inferred from homology"/>
<feature type="active site" description="Charge relay system" evidence="7">
    <location>
        <position position="186"/>
    </location>
</feature>
<feature type="active site" description="Charge relay system" evidence="7">
    <location>
        <position position="153"/>
    </location>
</feature>
<dbReference type="InterPro" id="IPR023828">
    <property type="entry name" value="Peptidase_S8_Ser-AS"/>
</dbReference>
<feature type="region of interest" description="Disordered" evidence="9">
    <location>
        <begin position="402"/>
        <end position="427"/>
    </location>
</feature>
<evidence type="ECO:0000256" key="4">
    <source>
        <dbReference type="ARBA" id="ARBA00022670"/>
    </source>
</evidence>
<dbReference type="InterPro" id="IPR023827">
    <property type="entry name" value="Peptidase_S8_Asp-AS"/>
</dbReference>
<dbReference type="GO" id="GO:0006508">
    <property type="term" value="P:proteolysis"/>
    <property type="evidence" value="ECO:0007669"/>
    <property type="project" value="UniProtKB-KW"/>
</dbReference>
<protein>
    <submittedName>
        <fullName evidence="11">Peptidase S8</fullName>
    </submittedName>
</protein>
<dbReference type="Gene3D" id="3.40.50.200">
    <property type="entry name" value="Peptidase S8/S53 domain"/>
    <property type="match status" value="1"/>
</dbReference>